<keyword evidence="5" id="KW-0677">Repeat</keyword>
<dbReference type="PROSITE" id="PS00678">
    <property type="entry name" value="WD_REPEATS_1"/>
    <property type="match status" value="1"/>
</dbReference>
<accession>Q6CMN4</accession>
<proteinExistence type="inferred from homology"/>
<feature type="repeat" description="WD" evidence="7">
    <location>
        <begin position="219"/>
        <end position="260"/>
    </location>
</feature>
<evidence type="ECO:0000256" key="2">
    <source>
        <dbReference type="ARBA" id="ARBA00022490"/>
    </source>
</evidence>
<dbReference type="PROSITE" id="PS50294">
    <property type="entry name" value="WD_REPEATS_REGION"/>
    <property type="match status" value="1"/>
</dbReference>
<dbReference type="GO" id="GO:0005737">
    <property type="term" value="C:cytoplasm"/>
    <property type="evidence" value="ECO:0007669"/>
    <property type="project" value="UniProtKB-SubCell"/>
</dbReference>
<dbReference type="PANTHER" id="PTHR14344">
    <property type="entry name" value="WD REPEAT PROTEIN"/>
    <property type="match status" value="1"/>
</dbReference>
<feature type="repeat" description="WD" evidence="7">
    <location>
        <begin position="177"/>
        <end position="218"/>
    </location>
</feature>
<dbReference type="SUPFAM" id="SSF82171">
    <property type="entry name" value="DPP6 N-terminal domain-like"/>
    <property type="match status" value="1"/>
</dbReference>
<dbReference type="PANTHER" id="PTHR14344:SF3">
    <property type="entry name" value="WD REPEAT-CONTAINING PROTEIN 6"/>
    <property type="match status" value="1"/>
</dbReference>
<dbReference type="OMA" id="GGAHRQW"/>
<evidence type="ECO:0000256" key="3">
    <source>
        <dbReference type="ARBA" id="ARBA00022574"/>
    </source>
</evidence>
<evidence type="ECO:0000256" key="5">
    <source>
        <dbReference type="ARBA" id="ARBA00022737"/>
    </source>
</evidence>
<comment type="subcellular location">
    <subcellularLocation>
        <location evidence="1">Cytoplasm</location>
    </subcellularLocation>
</comment>
<reference evidence="8 9" key="1">
    <citation type="journal article" date="2004" name="Nature">
        <title>Genome evolution in yeasts.</title>
        <authorList>
            <consortium name="Genolevures"/>
            <person name="Dujon B."/>
            <person name="Sherman D."/>
            <person name="Fischer G."/>
            <person name="Durrens P."/>
            <person name="Casaregola S."/>
            <person name="Lafontaine I."/>
            <person name="de Montigny J."/>
            <person name="Marck C."/>
            <person name="Neuveglise C."/>
            <person name="Talla E."/>
            <person name="Goffard N."/>
            <person name="Frangeul L."/>
            <person name="Aigle M."/>
            <person name="Anthouard V."/>
            <person name="Babour A."/>
            <person name="Barbe V."/>
            <person name="Barnay S."/>
            <person name="Blanchin S."/>
            <person name="Beckerich J.M."/>
            <person name="Beyne E."/>
            <person name="Bleykasten C."/>
            <person name="Boisrame A."/>
            <person name="Boyer J."/>
            <person name="Cattolico L."/>
            <person name="Confanioleri F."/>
            <person name="de Daruvar A."/>
            <person name="Despons L."/>
            <person name="Fabre E."/>
            <person name="Fairhead C."/>
            <person name="Ferry-Dumazet H."/>
            <person name="Groppi A."/>
            <person name="Hantraye F."/>
            <person name="Hennequin C."/>
            <person name="Jauniaux N."/>
            <person name="Joyet P."/>
            <person name="Kachouri R."/>
            <person name="Kerrest A."/>
            <person name="Koszul R."/>
            <person name="Lemaire M."/>
            <person name="Lesur I."/>
            <person name="Ma L."/>
            <person name="Muller H."/>
            <person name="Nicaud J.M."/>
            <person name="Nikolski M."/>
            <person name="Oztas S."/>
            <person name="Ozier-Kalogeropoulos O."/>
            <person name="Pellenz S."/>
            <person name="Potier S."/>
            <person name="Richard G.F."/>
            <person name="Straub M.L."/>
            <person name="Suleau A."/>
            <person name="Swennene D."/>
            <person name="Tekaia F."/>
            <person name="Wesolowski-Louvel M."/>
            <person name="Westhof E."/>
            <person name="Wirth B."/>
            <person name="Zeniou-Meyer M."/>
            <person name="Zivanovic I."/>
            <person name="Bolotin-Fukuhara M."/>
            <person name="Thierry A."/>
            <person name="Bouchier C."/>
            <person name="Caudron B."/>
            <person name="Scarpelli C."/>
            <person name="Gaillardin C."/>
            <person name="Weissenbach J."/>
            <person name="Wincker P."/>
            <person name="Souciet J.L."/>
        </authorList>
    </citation>
    <scope>NUCLEOTIDE SEQUENCE [LARGE SCALE GENOMIC DNA]</scope>
    <source>
        <strain evidence="9">ATCC 8585 / CBS 2359 / DSM 70799 / NBRC 1267 / NRRL Y-1140 / WM37</strain>
    </source>
</reference>
<dbReference type="STRING" id="284590.Q6CMN4"/>
<dbReference type="InterPro" id="IPR001680">
    <property type="entry name" value="WD40_rpt"/>
</dbReference>
<evidence type="ECO:0000256" key="6">
    <source>
        <dbReference type="ARBA" id="ARBA00038255"/>
    </source>
</evidence>
<dbReference type="SMART" id="SM00320">
    <property type="entry name" value="WD40"/>
    <property type="match status" value="8"/>
</dbReference>
<dbReference type="InterPro" id="IPR036322">
    <property type="entry name" value="WD40_repeat_dom_sf"/>
</dbReference>
<comment type="similarity">
    <text evidence="6">Belongs to the WD repeat WDR6 family.</text>
</comment>
<dbReference type="FunCoup" id="Q6CMN4">
    <property type="interactions" value="693"/>
</dbReference>
<dbReference type="KEGG" id="kla:KLLA0_E18899g"/>
<protein>
    <submittedName>
        <fullName evidence="8">KLLA0E18899p</fullName>
    </submittedName>
</protein>
<organism evidence="8 9">
    <name type="scientific">Kluyveromyces lactis (strain ATCC 8585 / CBS 2359 / DSM 70799 / NBRC 1267 / NRRL Y-1140 / WM37)</name>
    <name type="common">Yeast</name>
    <name type="synonym">Candida sphaerica</name>
    <dbReference type="NCBI Taxonomy" id="284590"/>
    <lineage>
        <taxon>Eukaryota</taxon>
        <taxon>Fungi</taxon>
        <taxon>Dikarya</taxon>
        <taxon>Ascomycota</taxon>
        <taxon>Saccharomycotina</taxon>
        <taxon>Saccharomycetes</taxon>
        <taxon>Saccharomycetales</taxon>
        <taxon>Saccharomycetaceae</taxon>
        <taxon>Kluyveromyces</taxon>
    </lineage>
</organism>
<evidence type="ECO:0000256" key="7">
    <source>
        <dbReference type="PROSITE-ProRule" id="PRU00221"/>
    </source>
</evidence>
<dbReference type="InterPro" id="IPR015943">
    <property type="entry name" value="WD40/YVTN_repeat-like_dom_sf"/>
</dbReference>
<evidence type="ECO:0000256" key="4">
    <source>
        <dbReference type="ARBA" id="ARBA00022694"/>
    </source>
</evidence>
<keyword evidence="3 7" id="KW-0853">WD repeat</keyword>
<dbReference type="EMBL" id="CR382125">
    <property type="protein sequence ID" value="CAG99892.1"/>
    <property type="molecule type" value="Genomic_DNA"/>
</dbReference>
<dbReference type="SUPFAM" id="SSF50978">
    <property type="entry name" value="WD40 repeat-like"/>
    <property type="match status" value="2"/>
</dbReference>
<dbReference type="Proteomes" id="UP000000598">
    <property type="component" value="Chromosome E"/>
</dbReference>
<dbReference type="eggNOG" id="KOG0974">
    <property type="taxonomic scope" value="Eukaryota"/>
</dbReference>
<keyword evidence="4" id="KW-0819">tRNA processing</keyword>
<keyword evidence="2" id="KW-0963">Cytoplasm</keyword>
<gene>
    <name evidence="8" type="ORF">KLLA0_E18899g</name>
</gene>
<dbReference type="PROSITE" id="PS50082">
    <property type="entry name" value="WD_REPEATS_2"/>
    <property type="match status" value="2"/>
</dbReference>
<keyword evidence="9" id="KW-1185">Reference proteome</keyword>
<dbReference type="InParanoid" id="Q6CMN4"/>
<evidence type="ECO:0000313" key="8">
    <source>
        <dbReference type="EMBL" id="CAG99892.1"/>
    </source>
</evidence>
<dbReference type="InterPro" id="IPR019775">
    <property type="entry name" value="WD40_repeat_CS"/>
</dbReference>
<sequence length="990" mass="112892">MLQKLNHVGPSLAVKFYEKWCLCSQGPFIEVFDYSNGSSINRCHIFHRNKVHGISIDKTSGNVLVYGSRSFSIVNINDLFSKSEVLDQEKMTGEWIMSGEFSFNKEEIYLLTSYNRVLIIDPDNFTVKSTHFVEGERSILYSGSIKVLRHKVLVNAGTIMNGIIVWELDSKKKIHTLRGHEGSIFYVTTSNNGKLLASCSDDRSIIIWDMVSGKLLSRAWGHTARIWNLKFFNDDTQLISVSEDCTCRVWNYKNDELTIKDIFESHLTKNVWGVDVEETNLIAISGGNDGRLKVTELVPHNRSCNIELSLESISEQCDGFIHKANEIVKGFHWFDFGLVLITSEGNILEYLQNIEEWKFLDYDDRFFSFSITQGNENTIFFMNNKCLLTSFKFDKFGSVLQKVDYELELLTKTVNCLSVRHTAHFYLIIESPNPRDPLLMLKFNHGSCAPTERYTFSKPENMISSCAEVHNNRLLVGARFSLAFIFDLASETKPPIVVKTQAADAITSINYLETTENDALFSMTNRDGTYFFVAVDFRSSVYKTIHANKISRGFLEGSFYDSNDDFFVYGFKSNLFHIYNESQQYEVFSQPCGGAHRQWKLFGSQEQQQVLCFVKNSTLNITKIPKGKYPGALKNGTHGREIRDISFRKRSNYCKENLLFITGSEDTTVKLSSINSETGAIQNFWTLKSHVSGLQRCKFICDNFFITCSAREELFLWELNDQFSHPYVNLKQKLIPSMNNPDLRIMDFDVLFLNGDTCDFIMATVYSDSSVKVWHYFNEQNSFTLIIDGRYETCCIWNVAFIPLQNCLKLLIAPTDGHLITWDITNSVPFEIRNNELFDRGLKLETKQLQNWSEKILVHTAGIKSLDVKLDKSSDSFKVYSGGDDNAVAITKFTNNDNYTMKAEILDHDSYAASSTVTSVNLLDNDTKLLATSVDQVIRIRDITNDKLKITESKYTTVADTGSSDIVTLPNVQKTLILIGGLGLSCWRDE</sequence>
<dbReference type="AlphaFoldDB" id="Q6CMN4"/>
<dbReference type="InterPro" id="IPR051973">
    <property type="entry name" value="tRNA_Anticodon_Mtase-Reg"/>
</dbReference>
<dbReference type="GO" id="GO:0030488">
    <property type="term" value="P:tRNA methylation"/>
    <property type="evidence" value="ECO:0007669"/>
    <property type="project" value="TreeGrafter"/>
</dbReference>
<dbReference type="Pfam" id="PF00400">
    <property type="entry name" value="WD40"/>
    <property type="match status" value="2"/>
</dbReference>
<name>Q6CMN4_KLULA</name>
<evidence type="ECO:0000256" key="1">
    <source>
        <dbReference type="ARBA" id="ARBA00004496"/>
    </source>
</evidence>
<dbReference type="Gene3D" id="2.130.10.10">
    <property type="entry name" value="YVTN repeat-like/Quinoprotein amine dehydrogenase"/>
    <property type="match status" value="3"/>
</dbReference>
<dbReference type="HOGENOM" id="CLU_002615_0_1_1"/>
<evidence type="ECO:0000313" key="9">
    <source>
        <dbReference type="Proteomes" id="UP000000598"/>
    </source>
</evidence>
<dbReference type="PaxDb" id="284590-Q6CMN4"/>